<evidence type="ECO:0000256" key="7">
    <source>
        <dbReference type="ARBA" id="ARBA00023049"/>
    </source>
</evidence>
<keyword evidence="4 9" id="KW-0732">Signal</keyword>
<reference evidence="12 13" key="1">
    <citation type="submission" date="2019-05" db="EMBL/GenBank/DDBJ databases">
        <title>Dyadobacter AR-3-8 sp. nov., isolated from arctic soil.</title>
        <authorList>
            <person name="Chaudhary D.K."/>
        </authorList>
    </citation>
    <scope>NUCLEOTIDE SEQUENCE [LARGE SCALE GENOMIC DNA]</scope>
    <source>
        <strain evidence="12 13">AR-3-8</strain>
    </source>
</reference>
<dbReference type="Proteomes" id="UP000304900">
    <property type="component" value="Unassembled WGS sequence"/>
</dbReference>
<name>A0A4U6D715_9BACT</name>
<keyword evidence="3" id="KW-0479">Metal-binding</keyword>
<comment type="caution">
    <text evidence="12">The sequence shown here is derived from an EMBL/GenBank/DDBJ whole genome shotgun (WGS) entry which is preliminary data.</text>
</comment>
<dbReference type="Pfam" id="PF05572">
    <property type="entry name" value="Peptidase_M43"/>
    <property type="match status" value="1"/>
</dbReference>
<dbReference type="InterPro" id="IPR024079">
    <property type="entry name" value="MetalloPept_cat_dom_sf"/>
</dbReference>
<organism evidence="12 13">
    <name type="scientific">Dyadobacter frigoris</name>
    <dbReference type="NCBI Taxonomy" id="2576211"/>
    <lineage>
        <taxon>Bacteria</taxon>
        <taxon>Pseudomonadati</taxon>
        <taxon>Bacteroidota</taxon>
        <taxon>Cytophagia</taxon>
        <taxon>Cytophagales</taxon>
        <taxon>Spirosomataceae</taxon>
        <taxon>Dyadobacter</taxon>
    </lineage>
</organism>
<feature type="domain" description="GEVED" evidence="11">
    <location>
        <begin position="408"/>
        <end position="483"/>
    </location>
</feature>
<keyword evidence="7" id="KW-0482">Metalloprotease</keyword>
<protein>
    <submittedName>
        <fullName evidence="12">T9SS type A sorting domain-containing protein</fullName>
    </submittedName>
</protein>
<accession>A0A4U6D715</accession>
<evidence type="ECO:0000256" key="5">
    <source>
        <dbReference type="ARBA" id="ARBA00022801"/>
    </source>
</evidence>
<gene>
    <name evidence="12" type="ORF">FDK13_11290</name>
</gene>
<dbReference type="InterPro" id="IPR008754">
    <property type="entry name" value="Peptidase_M43"/>
</dbReference>
<feature type="signal peptide" evidence="9">
    <location>
        <begin position="1"/>
        <end position="22"/>
    </location>
</feature>
<comment type="similarity">
    <text evidence="1">Belongs to the peptidase M43B family.</text>
</comment>
<dbReference type="Pfam" id="PF20009">
    <property type="entry name" value="GEVED"/>
    <property type="match status" value="1"/>
</dbReference>
<dbReference type="PANTHER" id="PTHR47466:SF1">
    <property type="entry name" value="METALLOPROTEASE MEP1 (AFU_ORTHOLOGUE AFUA_1G07730)-RELATED"/>
    <property type="match status" value="1"/>
</dbReference>
<evidence type="ECO:0000313" key="12">
    <source>
        <dbReference type="EMBL" id="TKT92536.1"/>
    </source>
</evidence>
<keyword evidence="13" id="KW-1185">Reference proteome</keyword>
<keyword evidence="2" id="KW-0645">Protease</keyword>
<proteinExistence type="inferred from homology"/>
<evidence type="ECO:0000259" key="10">
    <source>
        <dbReference type="Pfam" id="PF05572"/>
    </source>
</evidence>
<dbReference type="GO" id="GO:0046872">
    <property type="term" value="F:metal ion binding"/>
    <property type="evidence" value="ECO:0007669"/>
    <property type="project" value="UniProtKB-KW"/>
</dbReference>
<evidence type="ECO:0000256" key="6">
    <source>
        <dbReference type="ARBA" id="ARBA00022833"/>
    </source>
</evidence>
<evidence type="ECO:0000313" key="13">
    <source>
        <dbReference type="Proteomes" id="UP000304900"/>
    </source>
</evidence>
<keyword evidence="6" id="KW-0862">Zinc</keyword>
<dbReference type="SUPFAM" id="SSF55486">
    <property type="entry name" value="Metalloproteases ('zincins'), catalytic domain"/>
    <property type="match status" value="1"/>
</dbReference>
<dbReference type="OrthoDB" id="6385856at2"/>
<evidence type="ECO:0000256" key="3">
    <source>
        <dbReference type="ARBA" id="ARBA00022723"/>
    </source>
</evidence>
<dbReference type="RefSeq" id="WP_137340081.1">
    <property type="nucleotide sequence ID" value="NZ_BSQH01000014.1"/>
</dbReference>
<dbReference type="InterPro" id="IPR045474">
    <property type="entry name" value="GEVED"/>
</dbReference>
<evidence type="ECO:0000259" key="11">
    <source>
        <dbReference type="Pfam" id="PF20009"/>
    </source>
</evidence>
<dbReference type="Gene3D" id="3.40.390.10">
    <property type="entry name" value="Collagenase (Catalytic Domain)"/>
    <property type="match status" value="1"/>
</dbReference>
<dbReference type="EMBL" id="SZVO01000004">
    <property type="protein sequence ID" value="TKT92536.1"/>
    <property type="molecule type" value="Genomic_DNA"/>
</dbReference>
<dbReference type="AlphaFoldDB" id="A0A4U6D715"/>
<dbReference type="NCBIfam" id="TIGR04183">
    <property type="entry name" value="Por_Secre_tail"/>
    <property type="match status" value="1"/>
</dbReference>
<feature type="chain" id="PRO_5020705448" evidence="9">
    <location>
        <begin position="23"/>
        <end position="664"/>
    </location>
</feature>
<dbReference type="GO" id="GO:0008237">
    <property type="term" value="F:metallopeptidase activity"/>
    <property type="evidence" value="ECO:0007669"/>
    <property type="project" value="UniProtKB-KW"/>
</dbReference>
<dbReference type="InterPro" id="IPR026444">
    <property type="entry name" value="Secre_tail"/>
</dbReference>
<keyword evidence="8" id="KW-1015">Disulfide bond</keyword>
<evidence type="ECO:0000256" key="9">
    <source>
        <dbReference type="SAM" id="SignalP"/>
    </source>
</evidence>
<evidence type="ECO:0000256" key="8">
    <source>
        <dbReference type="ARBA" id="ARBA00023157"/>
    </source>
</evidence>
<dbReference type="GO" id="GO:0006508">
    <property type="term" value="P:proteolysis"/>
    <property type="evidence" value="ECO:0007669"/>
    <property type="project" value="UniProtKB-KW"/>
</dbReference>
<sequence length="664" mass="72028">MKYILLLSLAFLALTGFSQEMASCGFSAIQQRKLLDDKRYQSDLINTESKLREYLTSRNSSRTAAVVYTLPVVFHVITNGGSVGAPDNPTDAAISATLKLLNDTWSKNDASYGGADMQIKFALAQRSSTCGSTSGINRVDGSGVSDYSANGITTSIGGNEAVVKGLSRWSSADYVNIWVVTKIDGSDTFPGGFAYFPEHADSRIDGITILAGTVDGINKTIAHEMGHVFGLYHTFRVTDFDEISCPPTTDCANTGDMICDTEPTKNVSCGTTPNECSGAVYLVADAGLNYTVLNNYMGYGTCQSMFTEGQKTRARGFLELFRPGLIYSKALSPVAAAPSFNPPLTATNGQSEFYGVERVKFGGIDIYSGTALQDNGNLISRTCNQRATVTSGSSTSLTVTSTYANPEYLRVYIDYNNNGDFLDANELVMSGDWVPSMTGNITIPTSAPTNVPLLMRVVADDVFGSPPTSVALNGDGQAEDFTVSISGALPVTLLYFKGNLLENQQVSLSWATTWEDNSRSFVLERGNNLTAMQQITSVDAAGNADIKKDYQFTDSNPLQGINYYRLTEVDWDGSRFPYRAISVETKRNEMLFPNPSVNNQFFLQIPVDTEVKVYSITGQEIFCDIIIENADLVKVTAKKKLVSGIYLVSLTGQDFTKSIRLVIP</sequence>
<keyword evidence="5" id="KW-0378">Hydrolase</keyword>
<dbReference type="PANTHER" id="PTHR47466">
    <property type="match status" value="1"/>
</dbReference>
<evidence type="ECO:0000256" key="1">
    <source>
        <dbReference type="ARBA" id="ARBA00008721"/>
    </source>
</evidence>
<evidence type="ECO:0000256" key="2">
    <source>
        <dbReference type="ARBA" id="ARBA00022670"/>
    </source>
</evidence>
<evidence type="ECO:0000256" key="4">
    <source>
        <dbReference type="ARBA" id="ARBA00022729"/>
    </source>
</evidence>
<feature type="domain" description="Peptidase M43 pregnancy-associated plasma-A" evidence="10">
    <location>
        <begin position="168"/>
        <end position="319"/>
    </location>
</feature>